<dbReference type="InterPro" id="IPR049730">
    <property type="entry name" value="SNF2/RAD54-like_C"/>
</dbReference>
<feature type="domain" description="Helicase C-terminal" evidence="5">
    <location>
        <begin position="931"/>
        <end position="1088"/>
    </location>
</feature>
<dbReference type="SMART" id="SM00490">
    <property type="entry name" value="HELICc"/>
    <property type="match status" value="1"/>
</dbReference>
<dbReference type="InterPro" id="IPR007527">
    <property type="entry name" value="Znf_SWIM"/>
</dbReference>
<dbReference type="PROSITE" id="PS51192">
    <property type="entry name" value="HELICASE_ATP_BIND_1"/>
    <property type="match status" value="1"/>
</dbReference>
<evidence type="ECO:0000313" key="7">
    <source>
        <dbReference type="Proteomes" id="UP001331561"/>
    </source>
</evidence>
<organism evidence="6 7">
    <name type="scientific">Uliginosibacterium silvisoli</name>
    <dbReference type="NCBI Taxonomy" id="3114758"/>
    <lineage>
        <taxon>Bacteria</taxon>
        <taxon>Pseudomonadati</taxon>
        <taxon>Pseudomonadota</taxon>
        <taxon>Betaproteobacteria</taxon>
        <taxon>Rhodocyclales</taxon>
        <taxon>Zoogloeaceae</taxon>
        <taxon>Uliginosibacterium</taxon>
    </lineage>
</organism>
<dbReference type="SMART" id="SM00487">
    <property type="entry name" value="DEXDc"/>
    <property type="match status" value="1"/>
</dbReference>
<accession>A0ABU6JZ93</accession>
<keyword evidence="2" id="KW-0862">Zinc</keyword>
<dbReference type="Gene3D" id="3.40.50.10810">
    <property type="entry name" value="Tandem AAA-ATPase domain"/>
    <property type="match status" value="1"/>
</dbReference>
<evidence type="ECO:0000256" key="2">
    <source>
        <dbReference type="PROSITE-ProRule" id="PRU00325"/>
    </source>
</evidence>
<proteinExistence type="predicted"/>
<name>A0ABU6JZ93_9RHOO</name>
<dbReference type="CDD" id="cd18793">
    <property type="entry name" value="SF2_C_SNF"/>
    <property type="match status" value="1"/>
</dbReference>
<dbReference type="InterPro" id="IPR038718">
    <property type="entry name" value="SNF2-like_sf"/>
</dbReference>
<comment type="caution">
    <text evidence="6">The sequence shown here is derived from an EMBL/GenBank/DDBJ whole genome shotgun (WGS) entry which is preliminary data.</text>
</comment>
<protein>
    <submittedName>
        <fullName evidence="6">DEAD/DEAH box helicase</fullName>
    </submittedName>
</protein>
<dbReference type="Proteomes" id="UP001331561">
    <property type="component" value="Unassembled WGS sequence"/>
</dbReference>
<keyword evidence="6" id="KW-0347">Helicase</keyword>
<dbReference type="InterPro" id="IPR014001">
    <property type="entry name" value="Helicase_ATP-bd"/>
</dbReference>
<dbReference type="CDD" id="cd18012">
    <property type="entry name" value="DEXQc_arch_SWI2_SNF2"/>
    <property type="match status" value="1"/>
</dbReference>
<dbReference type="InterPro" id="IPR027417">
    <property type="entry name" value="P-loop_NTPase"/>
</dbReference>
<reference evidence="6 7" key="1">
    <citation type="submission" date="2024-01" db="EMBL/GenBank/DDBJ databases">
        <title>Uliginosibacterium soil sp. nov.</title>
        <authorList>
            <person name="Lv Y."/>
        </authorList>
    </citation>
    <scope>NUCLEOTIDE SEQUENCE [LARGE SCALE GENOMIC DNA]</scope>
    <source>
        <strain evidence="6 7">H3</strain>
    </source>
</reference>
<dbReference type="InterPro" id="IPR001650">
    <property type="entry name" value="Helicase_C-like"/>
</dbReference>
<keyword evidence="7" id="KW-1185">Reference proteome</keyword>
<dbReference type="PANTHER" id="PTHR10799">
    <property type="entry name" value="SNF2/RAD54 HELICASE FAMILY"/>
    <property type="match status" value="1"/>
</dbReference>
<dbReference type="GO" id="GO:0004386">
    <property type="term" value="F:helicase activity"/>
    <property type="evidence" value="ECO:0007669"/>
    <property type="project" value="UniProtKB-KW"/>
</dbReference>
<dbReference type="Gene3D" id="3.40.50.300">
    <property type="entry name" value="P-loop containing nucleotide triphosphate hydrolases"/>
    <property type="match status" value="1"/>
</dbReference>
<dbReference type="RefSeq" id="WP_327597958.1">
    <property type="nucleotide sequence ID" value="NZ_JAYXHS010000001.1"/>
</dbReference>
<evidence type="ECO:0000259" key="3">
    <source>
        <dbReference type="PROSITE" id="PS50966"/>
    </source>
</evidence>
<dbReference type="Pfam" id="PF04434">
    <property type="entry name" value="SWIM"/>
    <property type="match status" value="1"/>
</dbReference>
<dbReference type="InterPro" id="IPR000330">
    <property type="entry name" value="SNF2_N"/>
</dbReference>
<keyword evidence="6" id="KW-0547">Nucleotide-binding</keyword>
<keyword evidence="2" id="KW-0863">Zinc-finger</keyword>
<keyword evidence="6" id="KW-0067">ATP-binding</keyword>
<dbReference type="PROSITE" id="PS51194">
    <property type="entry name" value="HELICASE_CTER"/>
    <property type="match status" value="1"/>
</dbReference>
<keyword evidence="1" id="KW-0378">Hydrolase</keyword>
<evidence type="ECO:0000259" key="5">
    <source>
        <dbReference type="PROSITE" id="PS51194"/>
    </source>
</evidence>
<feature type="domain" description="SWIM-type" evidence="3">
    <location>
        <begin position="57"/>
        <end position="92"/>
    </location>
</feature>
<dbReference type="Pfam" id="PF00271">
    <property type="entry name" value="Helicase_C"/>
    <property type="match status" value="1"/>
</dbReference>
<evidence type="ECO:0000259" key="4">
    <source>
        <dbReference type="PROSITE" id="PS51192"/>
    </source>
</evidence>
<feature type="domain" description="Helicase ATP-binding" evidence="4">
    <location>
        <begin position="645"/>
        <end position="803"/>
    </location>
</feature>
<gene>
    <name evidence="6" type="ORF">VVD49_04620</name>
</gene>
<sequence>MSVTTTPARNFTKSDVLRWFGKAGYTKGLGYVGAVNGLQLSDSLIRASVKGTALSPYKVRIAFGAKDDVQAICSCPVGYTCKHGAAVLLAAIEARNELAVQPDPQVLDWLSMLRDLSDANGSKPAKPGKPVKIREQLFYVIDHDAAQQRVTVSLRKGRTDASGFLSDLAEPWDSIERALAKPPKFVSDEDLVILRLLWMIRSHEFYATFELQRRPSDDLLSRMLATERCLFDDAQWLPLHRGLPRNGRLLWQAGDDGRMHANAVIEGVAQASVLPCEPPWYVDLASGECAPLDLGIGARMASRLLSAPPLRPLDAALVAIELSEIAPDVPRPDTDTAARLRRIEVAPGLRLRLLTGTVSIAQSWRGYPQAYQFPMDFAQASFDYAGIVVGADETRDFHIIDGETVQLVRDKAAEAAAIAGLQALGLERVPAETFASWSNPPGEGLYGLADALSWSEWMPRLVPALHAAGWVLQIDESFHHHVVEIDELLADVQEGEAGWFDLSLGFDLDGQRIALAPLLANFLHQHPHLANGKGLDTLQDTARMDIMLDDGQRVRFAAGRLKPVLRLFIDLFDGKLSGGAGLRISKLDAPRLEGLGNVANTTGLKAVEAAAQRLRGSVGVTQIAAPEGLGLTLRPYQVEGLSWLQHLRQHDLGGILADDMGLGKTAQTLAHLLVEKNAGRLDRPCLVVVPTSLVFNWRREAARIAPDLSVLTLHGPQRDFAAIPKHDVVLTTYPLVWRDAEPLQQHQYHLLILDEAQTVKNAASRAAAVIRTLEARHRLCITGTPMENHLGELWTQFDFLLPGFLGDSKDFTRRWRTPIEKGGDSLRRELLARRVKPFLLRRRKDEVASELPPKNIVLRTTELEGGQRDLYEVVRSAMDEKVRSAVAEKGFRRSQIVILDALLKLRQVCCDPRLLSIASAQRVKERAKLDLLMNMLPELVEEGRRILLFSQFTSMLELIVEAVEKAGIPYVLLTGQTTGREAVVQRFQNGEVPLFLISLKAGGLGLNLTTADTVIHFDPWWNPAVEDQATDRAHRIGQTKSVYVYKLIVAGSIEERIVALQEKKAALATAVLSGDAEGDVKFSEEDLANLFAPLPEVDSNKSRFAARESRR</sequence>
<evidence type="ECO:0000256" key="1">
    <source>
        <dbReference type="ARBA" id="ARBA00022801"/>
    </source>
</evidence>
<evidence type="ECO:0000313" key="6">
    <source>
        <dbReference type="EMBL" id="MEC5384993.1"/>
    </source>
</evidence>
<dbReference type="Pfam" id="PF00176">
    <property type="entry name" value="SNF2-rel_dom"/>
    <property type="match status" value="1"/>
</dbReference>
<dbReference type="EMBL" id="JAYXHS010000001">
    <property type="protein sequence ID" value="MEC5384993.1"/>
    <property type="molecule type" value="Genomic_DNA"/>
</dbReference>
<keyword evidence="2" id="KW-0479">Metal-binding</keyword>
<dbReference type="SUPFAM" id="SSF52540">
    <property type="entry name" value="P-loop containing nucleoside triphosphate hydrolases"/>
    <property type="match status" value="2"/>
</dbReference>
<dbReference type="PROSITE" id="PS50966">
    <property type="entry name" value="ZF_SWIM"/>
    <property type="match status" value="1"/>
</dbReference>